<dbReference type="InterPro" id="IPR007253">
    <property type="entry name" value="Cell_wall-bd_2"/>
</dbReference>
<dbReference type="Gene3D" id="3.90.780.10">
    <property type="entry name" value="5'-Nucleotidase, C-terminal domain"/>
    <property type="match status" value="1"/>
</dbReference>
<comment type="caution">
    <text evidence="5">The sequence shown here is derived from an EMBL/GenBank/DDBJ whole genome shotgun (WGS) entry which is preliminary data.</text>
</comment>
<reference evidence="5 6" key="1">
    <citation type="submission" date="2023-04" db="EMBL/GenBank/DDBJ databases">
        <title>Genome Encyclopedia of Bacteria and Archaea VI: Functional Genomics of Type Strains.</title>
        <authorList>
            <person name="Whitman W."/>
        </authorList>
    </citation>
    <scope>NUCLEOTIDE SEQUENCE [LARGE SCALE GENOMIC DNA]</scope>
    <source>
        <strain evidence="5 6">SG_E_30_P1</strain>
    </source>
</reference>
<dbReference type="PROSITE" id="PS51318">
    <property type="entry name" value="TAT"/>
    <property type="match status" value="1"/>
</dbReference>
<sequence length="947" mass="97633">MRSSRSVLRRIAPAAVLALALTAVGTVPAAHAADPVTVDLLSINDFHGRLEASSPIAGAAVLAGMVDSYRAANPNTLFVGAGDLIGASTFTSFIQQDEPTIEALNVMGLDTSSFGNHEFDHGVDDVVNRIEPLTDWDYLAANLYQKGTSTPAFPEYFVQDFGGVSVGFVGAVTEELPSLVSPAGIASIDVGPVVPAVNRVADQLSDGNPANGEADVVILLVHEGAATTNIASATDDSPFGRIVTGANANVDAIISGHTHLAYNHTVPIPGTDKTRPVISSGQYGEKFAHSAIQIDPDSGEIVSFTTEIKNLFGAYAPNAEVAQIVADAVAVARERGSVKLGDITADLNRGVQSGGAENRGAESTLGNFVADVQLWATEDSGSQIAFMNPGGLRADLKYAINPTTPGDGTGVVTYSEGAAVQSFANTLVTKDMTGNQIKLVLEQQWQPSGAARPFLKLGISEGLTYTYDATAAAGSRITQVWLDGTPLDPTATYRVTMNSFLASGGDNFGAFAQGTNPADSGKVDLQSMVEYFEEFPVVSPDYTQRAVGVKLPTPDGDGFGVGDEVTLSLSSLLFSQDGPRTGTVNVSSEGTLLGSATIDPSIVDTTDEVGRASVTITVPLTTQSTLPLTITVPSTGTTTTVDLPVIPAEPERIGGANRYEVGVNISQASYPETAPVVYVANGENYPDALSAGPAAAFEGGPLLLVRPNEAPDAVLAEIERLQPSKIVVVGGTLSVTEGTFNDLKELADETVRITGANRYEVSRNIAEYAFGGEDVPVAYVATGEKFPDALSAGGAAGVQNAPVLLVRGSATDLDAATEDLLDSLGTTETRVLGGEASVSAGVFTDLAAITDATRFGGANRYEAARAINSDAFESADQAFLATGLNFPDALAGSAWAATSGSPLYVVPGNCITAGVLADLNTLGVSEVTLLGGEASLSPEVAELAVCQ</sequence>
<feature type="domain" description="Calcineurin-like phosphoesterase" evidence="3">
    <location>
        <begin position="43"/>
        <end position="259"/>
    </location>
</feature>
<feature type="domain" description="5'-Nucleotidase C-terminal" evidence="4">
    <location>
        <begin position="356"/>
        <end position="512"/>
    </location>
</feature>
<dbReference type="Proteomes" id="UP001160142">
    <property type="component" value="Unassembled WGS sequence"/>
</dbReference>
<dbReference type="InterPro" id="IPR004843">
    <property type="entry name" value="Calcineurin-like_PHP"/>
</dbReference>
<dbReference type="InterPro" id="IPR036907">
    <property type="entry name" value="5'-Nucleotdase_C_sf"/>
</dbReference>
<dbReference type="Pfam" id="PF04122">
    <property type="entry name" value="CW_binding_2"/>
    <property type="match status" value="3"/>
</dbReference>
<evidence type="ECO:0000256" key="1">
    <source>
        <dbReference type="ARBA" id="ARBA00022729"/>
    </source>
</evidence>
<evidence type="ECO:0000256" key="2">
    <source>
        <dbReference type="SAM" id="SignalP"/>
    </source>
</evidence>
<proteinExistence type="predicted"/>
<dbReference type="SUPFAM" id="SSF55816">
    <property type="entry name" value="5'-nucleotidase (syn. UDP-sugar hydrolase), C-terminal domain"/>
    <property type="match status" value="1"/>
</dbReference>
<dbReference type="InterPro" id="IPR008334">
    <property type="entry name" value="5'-Nucleotdase_C"/>
</dbReference>
<dbReference type="Gene3D" id="3.40.50.12090">
    <property type="match status" value="1"/>
</dbReference>
<keyword evidence="6" id="KW-1185">Reference proteome</keyword>
<evidence type="ECO:0000313" key="6">
    <source>
        <dbReference type="Proteomes" id="UP001160142"/>
    </source>
</evidence>
<evidence type="ECO:0000259" key="4">
    <source>
        <dbReference type="Pfam" id="PF02872"/>
    </source>
</evidence>
<evidence type="ECO:0000313" key="5">
    <source>
        <dbReference type="EMBL" id="MDH6182559.1"/>
    </source>
</evidence>
<gene>
    <name evidence="5" type="ORF">M2152_002741</name>
</gene>
<organism evidence="5 6">
    <name type="scientific">Antiquaquibacter oligotrophicus</name>
    <dbReference type="NCBI Taxonomy" id="2880260"/>
    <lineage>
        <taxon>Bacteria</taxon>
        <taxon>Bacillati</taxon>
        <taxon>Actinomycetota</taxon>
        <taxon>Actinomycetes</taxon>
        <taxon>Micrococcales</taxon>
        <taxon>Microbacteriaceae</taxon>
        <taxon>Antiquaquibacter</taxon>
    </lineage>
</organism>
<dbReference type="Gene3D" id="3.60.21.10">
    <property type="match status" value="1"/>
</dbReference>
<dbReference type="InterPro" id="IPR006311">
    <property type="entry name" value="TAT_signal"/>
</dbReference>
<dbReference type="RefSeq" id="WP_322134834.1">
    <property type="nucleotide sequence ID" value="NZ_CP085036.1"/>
</dbReference>
<feature type="chain" id="PRO_5046430271" evidence="2">
    <location>
        <begin position="33"/>
        <end position="947"/>
    </location>
</feature>
<dbReference type="EMBL" id="JARXVQ010000001">
    <property type="protein sequence ID" value="MDH6182559.1"/>
    <property type="molecule type" value="Genomic_DNA"/>
</dbReference>
<dbReference type="PANTHER" id="PTHR11575:SF24">
    <property type="entry name" value="5'-NUCLEOTIDASE"/>
    <property type="match status" value="1"/>
</dbReference>
<keyword evidence="1 2" id="KW-0732">Signal</keyword>
<feature type="signal peptide" evidence="2">
    <location>
        <begin position="1"/>
        <end position="32"/>
    </location>
</feature>
<protein>
    <submittedName>
        <fullName evidence="5">2',3'-cyclic-nucleotide 2'-phosphodiesterase (5'-nucleotidase family)/putative cell wall-binding protein</fullName>
    </submittedName>
</protein>
<dbReference type="InterPro" id="IPR006179">
    <property type="entry name" value="5_nucleotidase/apyrase"/>
</dbReference>
<dbReference type="InterPro" id="IPR029052">
    <property type="entry name" value="Metallo-depent_PP-like"/>
</dbReference>
<accession>A0ABT6KTP3</accession>
<dbReference type="PRINTS" id="PR01607">
    <property type="entry name" value="APYRASEFAMLY"/>
</dbReference>
<evidence type="ECO:0000259" key="3">
    <source>
        <dbReference type="Pfam" id="PF00149"/>
    </source>
</evidence>
<dbReference type="SUPFAM" id="SSF56300">
    <property type="entry name" value="Metallo-dependent phosphatases"/>
    <property type="match status" value="1"/>
</dbReference>
<dbReference type="Pfam" id="PF02872">
    <property type="entry name" value="5_nucleotid_C"/>
    <property type="match status" value="1"/>
</dbReference>
<name>A0ABT6KTP3_9MICO</name>
<dbReference type="PANTHER" id="PTHR11575">
    <property type="entry name" value="5'-NUCLEOTIDASE-RELATED"/>
    <property type="match status" value="1"/>
</dbReference>
<dbReference type="Pfam" id="PF00149">
    <property type="entry name" value="Metallophos"/>
    <property type="match status" value="1"/>
</dbReference>